<evidence type="ECO:0000256" key="9">
    <source>
        <dbReference type="SAM" id="MobiDB-lite"/>
    </source>
</evidence>
<evidence type="ECO:0000256" key="6">
    <source>
        <dbReference type="PIRSR" id="PIRSR601461-1"/>
    </source>
</evidence>
<dbReference type="EMBL" id="JAVHJO010000004">
    <property type="protein sequence ID" value="KAK6540786.1"/>
    <property type="molecule type" value="Genomic_DNA"/>
</dbReference>
<dbReference type="PANTHER" id="PTHR47966:SF65">
    <property type="entry name" value="ASPARTIC-TYPE ENDOPEPTIDASE"/>
    <property type="match status" value="1"/>
</dbReference>
<keyword evidence="7" id="KW-1015">Disulfide bond</keyword>
<evidence type="ECO:0000256" key="8">
    <source>
        <dbReference type="RuleBase" id="RU000454"/>
    </source>
</evidence>
<protein>
    <recommendedName>
        <fullName evidence="11">Peptidase A1 domain-containing protein</fullName>
    </recommendedName>
</protein>
<feature type="region of interest" description="Disordered" evidence="9">
    <location>
        <begin position="398"/>
        <end position="498"/>
    </location>
</feature>
<dbReference type="PROSITE" id="PS00141">
    <property type="entry name" value="ASP_PROTEASE"/>
    <property type="match status" value="2"/>
</dbReference>
<keyword evidence="2 8" id="KW-0645">Protease</keyword>
<evidence type="ECO:0000256" key="3">
    <source>
        <dbReference type="ARBA" id="ARBA00022729"/>
    </source>
</evidence>
<dbReference type="AlphaFoldDB" id="A0AAV9XGU0"/>
<dbReference type="PANTHER" id="PTHR47966">
    <property type="entry name" value="BETA-SITE APP-CLEAVING ENZYME, ISOFORM A-RELATED"/>
    <property type="match status" value="1"/>
</dbReference>
<dbReference type="PRINTS" id="PR00792">
    <property type="entry name" value="PEPSIN"/>
</dbReference>
<dbReference type="InterPro" id="IPR001461">
    <property type="entry name" value="Aspartic_peptidase_A1"/>
</dbReference>
<feature type="active site" evidence="6">
    <location>
        <position position="73"/>
    </location>
</feature>
<evidence type="ECO:0000256" key="5">
    <source>
        <dbReference type="ARBA" id="ARBA00022801"/>
    </source>
</evidence>
<dbReference type="InterPro" id="IPR033121">
    <property type="entry name" value="PEPTIDASE_A1"/>
</dbReference>
<dbReference type="GO" id="GO:0006508">
    <property type="term" value="P:proteolysis"/>
    <property type="evidence" value="ECO:0007669"/>
    <property type="project" value="UniProtKB-KW"/>
</dbReference>
<comment type="caution">
    <text evidence="12">The sequence shown here is derived from an EMBL/GenBank/DDBJ whole genome shotgun (WGS) entry which is preliminary data.</text>
</comment>
<proteinExistence type="inferred from homology"/>
<feature type="signal peptide" evidence="10">
    <location>
        <begin position="1"/>
        <end position="19"/>
    </location>
</feature>
<evidence type="ECO:0000313" key="12">
    <source>
        <dbReference type="EMBL" id="KAK6540786.1"/>
    </source>
</evidence>
<name>A0AAV9XGU0_9PEZI</name>
<sequence>MRLTRAIIRVLALAAGTEALNVFKLPFRKAIASTPVDRLSKRFFSVPYHNNFPVYLVDITVGTPPQNLQVVLDTGSSDLIVETTSSDLCTSNSSPCTYGAYSANASSTYQYVSSTLQVSYAGGEEGSGDFVKDTFRIGEAILPNFQFGAMYKTGVTRNIFGVGYVDNEFARTSERYPNFPVALVAAGYIPSRVFSLYLDSDLDESGGTVLFGGIDTQKYCGPLSKLVTQKTNFLIPKVAEFLVTLKSVSGIKNGAHTSFATGTVSSNALLDSGTTVTFLPVDLAFEIYTYVGGSFDFDNQVARVPCSVKDQDITIQYEFDTITINVLISQLVGFPDGTGSCYFGIFPTNSQIILGDTFLSSAYAVFDLDNNNVYLAQAQFNSMEENIVQIQAGPNGVPQPNGACAGNPTSTTTTATATTTATTTPTTTSSTTRSTTRSITTTTMTTSRTTSQTTSRSTTKTITVPTTTKNPSTKSTTTKLTAPTPAPPKCYKVSHDQE</sequence>
<feature type="disulfide bond" evidence="7">
    <location>
        <begin position="306"/>
        <end position="341"/>
    </location>
</feature>
<dbReference type="InterPro" id="IPR033876">
    <property type="entry name" value="SAP-like"/>
</dbReference>
<dbReference type="Pfam" id="PF00026">
    <property type="entry name" value="Asp"/>
    <property type="match status" value="1"/>
</dbReference>
<reference evidence="12 13" key="1">
    <citation type="submission" date="2019-10" db="EMBL/GenBank/DDBJ databases">
        <authorList>
            <person name="Palmer J.M."/>
        </authorList>
    </citation>
    <scope>NUCLEOTIDE SEQUENCE [LARGE SCALE GENOMIC DNA]</scope>
    <source>
        <strain evidence="12 13">TWF694</strain>
    </source>
</reference>
<dbReference type="GO" id="GO:0004190">
    <property type="term" value="F:aspartic-type endopeptidase activity"/>
    <property type="evidence" value="ECO:0007669"/>
    <property type="project" value="UniProtKB-KW"/>
</dbReference>
<evidence type="ECO:0000313" key="13">
    <source>
        <dbReference type="Proteomes" id="UP001365542"/>
    </source>
</evidence>
<evidence type="ECO:0000256" key="10">
    <source>
        <dbReference type="SAM" id="SignalP"/>
    </source>
</evidence>
<keyword evidence="3 10" id="KW-0732">Signal</keyword>
<dbReference type="InterPro" id="IPR021109">
    <property type="entry name" value="Peptidase_aspartic_dom_sf"/>
</dbReference>
<evidence type="ECO:0000256" key="4">
    <source>
        <dbReference type="ARBA" id="ARBA00022750"/>
    </source>
</evidence>
<dbReference type="CDD" id="cd05474">
    <property type="entry name" value="SAP_like"/>
    <property type="match status" value="1"/>
</dbReference>
<keyword evidence="13" id="KW-1185">Reference proteome</keyword>
<evidence type="ECO:0000256" key="1">
    <source>
        <dbReference type="ARBA" id="ARBA00007447"/>
    </source>
</evidence>
<accession>A0AAV9XGU0</accession>
<dbReference type="InterPro" id="IPR001969">
    <property type="entry name" value="Aspartic_peptidase_AS"/>
</dbReference>
<evidence type="ECO:0000256" key="2">
    <source>
        <dbReference type="ARBA" id="ARBA00022670"/>
    </source>
</evidence>
<feature type="chain" id="PRO_5043508261" description="Peptidase A1 domain-containing protein" evidence="10">
    <location>
        <begin position="20"/>
        <end position="498"/>
    </location>
</feature>
<dbReference type="Proteomes" id="UP001365542">
    <property type="component" value="Unassembled WGS sequence"/>
</dbReference>
<gene>
    <name evidence="12" type="ORF">TWF694_008176</name>
</gene>
<dbReference type="SUPFAM" id="SSF50630">
    <property type="entry name" value="Acid proteases"/>
    <property type="match status" value="1"/>
</dbReference>
<dbReference type="Gene3D" id="2.40.70.10">
    <property type="entry name" value="Acid Proteases"/>
    <property type="match status" value="2"/>
</dbReference>
<dbReference type="PROSITE" id="PS51767">
    <property type="entry name" value="PEPTIDASE_A1"/>
    <property type="match status" value="1"/>
</dbReference>
<keyword evidence="5 8" id="KW-0378">Hydrolase</keyword>
<organism evidence="12 13">
    <name type="scientific">Orbilia ellipsospora</name>
    <dbReference type="NCBI Taxonomy" id="2528407"/>
    <lineage>
        <taxon>Eukaryota</taxon>
        <taxon>Fungi</taxon>
        <taxon>Dikarya</taxon>
        <taxon>Ascomycota</taxon>
        <taxon>Pezizomycotina</taxon>
        <taxon>Orbiliomycetes</taxon>
        <taxon>Orbiliales</taxon>
        <taxon>Orbiliaceae</taxon>
        <taxon>Orbilia</taxon>
    </lineage>
</organism>
<feature type="compositionally biased region" description="Low complexity" evidence="9">
    <location>
        <begin position="409"/>
        <end position="483"/>
    </location>
</feature>
<feature type="domain" description="Peptidase A1" evidence="11">
    <location>
        <begin position="55"/>
        <end position="376"/>
    </location>
</feature>
<evidence type="ECO:0000256" key="7">
    <source>
        <dbReference type="PIRSR" id="PIRSR601461-2"/>
    </source>
</evidence>
<evidence type="ECO:0000259" key="11">
    <source>
        <dbReference type="PROSITE" id="PS51767"/>
    </source>
</evidence>
<feature type="active site" evidence="6">
    <location>
        <position position="271"/>
    </location>
</feature>
<keyword evidence="4 8" id="KW-0064">Aspartyl protease</keyword>
<comment type="similarity">
    <text evidence="1 8">Belongs to the peptidase A1 family.</text>
</comment>